<evidence type="ECO:0000313" key="7">
    <source>
        <dbReference type="Proteomes" id="UP000243924"/>
    </source>
</evidence>
<organism evidence="6 7">
    <name type="scientific">Halopseudomonas salegens</name>
    <dbReference type="NCBI Taxonomy" id="1434072"/>
    <lineage>
        <taxon>Bacteria</taxon>
        <taxon>Pseudomonadati</taxon>
        <taxon>Pseudomonadota</taxon>
        <taxon>Gammaproteobacteria</taxon>
        <taxon>Pseudomonadales</taxon>
        <taxon>Pseudomonadaceae</taxon>
        <taxon>Halopseudomonas</taxon>
    </lineage>
</organism>
<dbReference type="Pfam" id="PF00582">
    <property type="entry name" value="Usp"/>
    <property type="match status" value="2"/>
</dbReference>
<dbReference type="PANTHER" id="PTHR47892">
    <property type="entry name" value="UNIVERSAL STRESS PROTEIN E"/>
    <property type="match status" value="1"/>
</dbReference>
<evidence type="ECO:0000259" key="5">
    <source>
        <dbReference type="Pfam" id="PF00582"/>
    </source>
</evidence>
<dbReference type="PANTHER" id="PTHR47892:SF1">
    <property type="entry name" value="UNIVERSAL STRESS PROTEIN E"/>
    <property type="match status" value="1"/>
</dbReference>
<protein>
    <submittedName>
        <fullName evidence="6">Universal stress protein E</fullName>
    </submittedName>
</protein>
<dbReference type="RefSeq" id="WP_092384313.1">
    <property type="nucleotide sequence ID" value="NZ_LT629787.1"/>
</dbReference>
<evidence type="ECO:0000256" key="3">
    <source>
        <dbReference type="ARBA" id="ARBA00022490"/>
    </source>
</evidence>
<evidence type="ECO:0000256" key="1">
    <source>
        <dbReference type="ARBA" id="ARBA00004496"/>
    </source>
</evidence>
<dbReference type="GO" id="GO:0005737">
    <property type="term" value="C:cytoplasm"/>
    <property type="evidence" value="ECO:0007669"/>
    <property type="project" value="UniProtKB-SubCell"/>
</dbReference>
<name>A0A1H2EIW2_9GAMM</name>
<dbReference type="SUPFAM" id="SSF52402">
    <property type="entry name" value="Adenine nucleotide alpha hydrolases-like"/>
    <property type="match status" value="2"/>
</dbReference>
<evidence type="ECO:0000313" key="6">
    <source>
        <dbReference type="EMBL" id="SDT95065.1"/>
    </source>
</evidence>
<evidence type="ECO:0000256" key="2">
    <source>
        <dbReference type="ARBA" id="ARBA00008791"/>
    </source>
</evidence>
<feature type="domain" description="UspA" evidence="5">
    <location>
        <begin position="4"/>
        <end position="147"/>
    </location>
</feature>
<comment type="function">
    <text evidence="4">Required for resistance to DNA-damaging agents.</text>
</comment>
<dbReference type="InterPro" id="IPR006016">
    <property type="entry name" value="UspA"/>
</dbReference>
<sequence length="312" mass="35203">MDLQHLLVVIDPTSEEDQPCLRRAAQLCDLYPEADVTLFLVEYVPALDGGWLFDTPGLEQARASLLEHHESRLEKLARPIRQKGNKVTTQAVWGKRRDRHILRAISEHDPDLVLKTTHHHNPIKKLFLTNTDWQLIRHCEAPLWLVKKADDPLQHICASVDPLHDADKPAALDRKLIRFAETLALRASAQLHIAHCYNPLPRTLVFDASVITDYDGYAGDVRDRHAKAFSEMTENSAVDAEHSHLLQGYPEEAIPEFIEQHSINLLVMGAVSRSRLDSALIGHTAERLLDEAGCDVLVIKPDDFVDPSKPDH</sequence>
<keyword evidence="7" id="KW-1185">Reference proteome</keyword>
<evidence type="ECO:0000256" key="4">
    <source>
        <dbReference type="ARBA" id="ARBA00037131"/>
    </source>
</evidence>
<comment type="subcellular location">
    <subcellularLocation>
        <location evidence="1">Cytoplasm</location>
    </subcellularLocation>
</comment>
<dbReference type="Proteomes" id="UP000243924">
    <property type="component" value="Chromosome I"/>
</dbReference>
<dbReference type="OrthoDB" id="239260at2"/>
<dbReference type="Gene3D" id="3.40.50.12370">
    <property type="match status" value="1"/>
</dbReference>
<gene>
    <name evidence="6" type="ORF">SAMN05216210_0771</name>
</gene>
<reference evidence="7" key="1">
    <citation type="submission" date="2016-10" db="EMBL/GenBank/DDBJ databases">
        <authorList>
            <person name="Varghese N."/>
            <person name="Submissions S."/>
        </authorList>
    </citation>
    <scope>NUCLEOTIDE SEQUENCE [LARGE SCALE GENOMIC DNA]</scope>
    <source>
        <strain evidence="7">CECT 8338</strain>
    </source>
</reference>
<keyword evidence="3" id="KW-0963">Cytoplasm</keyword>
<dbReference type="AlphaFoldDB" id="A0A1H2EIW2"/>
<feature type="domain" description="UspA" evidence="5">
    <location>
        <begin position="174"/>
        <end position="300"/>
    </location>
</feature>
<dbReference type="STRING" id="1434072.SAMN05216210_0771"/>
<dbReference type="EMBL" id="LT629787">
    <property type="protein sequence ID" value="SDT95065.1"/>
    <property type="molecule type" value="Genomic_DNA"/>
</dbReference>
<accession>A0A1H2EIW2</accession>
<proteinExistence type="inferred from homology"/>
<comment type="similarity">
    <text evidence="2">Belongs to the universal stress protein A family.</text>
</comment>